<dbReference type="RefSeq" id="WP_146804517.1">
    <property type="nucleotide sequence ID" value="NZ_BJUK01000079.1"/>
</dbReference>
<dbReference type="Proteomes" id="UP000321275">
    <property type="component" value="Unassembled WGS sequence"/>
</dbReference>
<organism evidence="2 3">
    <name type="scientific">Bisbaumannia pacifica</name>
    <dbReference type="NCBI Taxonomy" id="77098"/>
    <lineage>
        <taxon>Bacteria</taxon>
        <taxon>Pseudomonadati</taxon>
        <taxon>Pseudomonadota</taxon>
        <taxon>Gammaproteobacteria</taxon>
        <taxon>Oceanospirillales</taxon>
        <taxon>Halomonadaceae</taxon>
        <taxon>Bisbaumannia</taxon>
    </lineage>
</organism>
<evidence type="ECO:0000313" key="2">
    <source>
        <dbReference type="EMBL" id="GEK49206.1"/>
    </source>
</evidence>
<proteinExistence type="predicted"/>
<sequence length="73" mass="8387">MKTVAPPPMTRVEAQVALVRQMLTEHGRTRADWLAIVDDWPYRIHIEAVPADEVPESARQFLDKEPRHDPATE</sequence>
<name>A0A510XCQ3_9GAMM</name>
<evidence type="ECO:0000313" key="3">
    <source>
        <dbReference type="Proteomes" id="UP000321275"/>
    </source>
</evidence>
<reference evidence="2 3" key="1">
    <citation type="submission" date="2019-07" db="EMBL/GenBank/DDBJ databases">
        <title>Whole genome shotgun sequence of Halomonas pacifica NBRC 102220.</title>
        <authorList>
            <person name="Hosoyama A."/>
            <person name="Uohara A."/>
            <person name="Ohji S."/>
            <person name="Ichikawa N."/>
        </authorList>
    </citation>
    <scope>NUCLEOTIDE SEQUENCE [LARGE SCALE GENOMIC DNA]</scope>
    <source>
        <strain evidence="2 3">NBRC 102220</strain>
    </source>
</reference>
<evidence type="ECO:0000256" key="1">
    <source>
        <dbReference type="SAM" id="MobiDB-lite"/>
    </source>
</evidence>
<protein>
    <submittedName>
        <fullName evidence="2">Uncharacterized protein</fullName>
    </submittedName>
</protein>
<keyword evidence="3" id="KW-1185">Reference proteome</keyword>
<comment type="caution">
    <text evidence="2">The sequence shown here is derived from an EMBL/GenBank/DDBJ whole genome shotgun (WGS) entry which is preliminary data.</text>
</comment>
<gene>
    <name evidence="2" type="ORF">HPA02_34890</name>
</gene>
<accession>A0A510XCQ3</accession>
<dbReference type="OrthoDB" id="9971950at2"/>
<feature type="compositionally biased region" description="Basic and acidic residues" evidence="1">
    <location>
        <begin position="61"/>
        <end position="73"/>
    </location>
</feature>
<dbReference type="AlphaFoldDB" id="A0A510XCQ3"/>
<feature type="region of interest" description="Disordered" evidence="1">
    <location>
        <begin position="54"/>
        <end position="73"/>
    </location>
</feature>
<dbReference type="EMBL" id="BJUK01000079">
    <property type="protein sequence ID" value="GEK49206.1"/>
    <property type="molecule type" value="Genomic_DNA"/>
</dbReference>